<gene>
    <name evidence="10" type="primary">rsgA</name>
    <name evidence="13" type="ORF">HMPREF3200_01038</name>
</gene>
<evidence type="ECO:0000259" key="11">
    <source>
        <dbReference type="PROSITE" id="PS50936"/>
    </source>
</evidence>
<keyword evidence="7 10" id="KW-0862">Zinc</keyword>
<dbReference type="AlphaFoldDB" id="A0A133KEH5"/>
<feature type="domain" description="EngC GTPase" evidence="11">
    <location>
        <begin position="72"/>
        <end position="218"/>
    </location>
</feature>
<sequence length="290" mass="33678">MKKGKIIKSQKELYYVACDDKTFMAKARGNFRVKKIKPLVGDNVIIDDLTDGKAYITDICERKNEIKRPNISNIDQILLFATIKNPPLNIYNLDKYLAMCEYKHMEVVIILSKIDLCDESEIDYFTNIYKKIGYKLVCIDNYGNFPKEEILDLLKDKTSAVSGASGVGKSTFLNNLVDHDVEIGSISEKSKRGKNTTRHTEIFKIADNTFIFDTPGFDSFDIDFIEDERELKYLFKEFRDKACKFKDCNHINEPNCAVKSALEKSLIDEGRYKNYLMLFEEVKKRRENKW</sequence>
<keyword evidence="2 10" id="KW-0690">Ribosome biogenesis</keyword>
<dbReference type="NCBIfam" id="TIGR00157">
    <property type="entry name" value="ribosome small subunit-dependent GTPase A"/>
    <property type="match status" value="1"/>
</dbReference>
<dbReference type="PANTHER" id="PTHR32120:SF11">
    <property type="entry name" value="SMALL RIBOSOMAL SUBUNIT BIOGENESIS GTPASE RSGA 1, MITOCHONDRIAL-RELATED"/>
    <property type="match status" value="1"/>
</dbReference>
<reference evidence="14" key="1">
    <citation type="submission" date="2016-01" db="EMBL/GenBank/DDBJ databases">
        <authorList>
            <person name="Mitreva M."/>
            <person name="Pepin K.H."/>
            <person name="Mihindukulasuriya K.A."/>
            <person name="Fulton R."/>
            <person name="Fronick C."/>
            <person name="O'Laughlin M."/>
            <person name="Miner T."/>
            <person name="Herter B."/>
            <person name="Rosa B.A."/>
            <person name="Cordes M."/>
            <person name="Tomlinson C."/>
            <person name="Wollam A."/>
            <person name="Palsikar V.B."/>
            <person name="Mardis E.R."/>
            <person name="Wilson R.K."/>
        </authorList>
    </citation>
    <scope>NUCLEOTIDE SEQUENCE [LARGE SCALE GENOMIC DNA]</scope>
    <source>
        <strain evidence="14">MJR8151</strain>
    </source>
</reference>
<dbReference type="PANTHER" id="PTHR32120">
    <property type="entry name" value="SMALL RIBOSOMAL SUBUNIT BIOGENESIS GTPASE RSGA"/>
    <property type="match status" value="1"/>
</dbReference>
<evidence type="ECO:0000313" key="14">
    <source>
        <dbReference type="Proteomes" id="UP000070383"/>
    </source>
</evidence>
<dbReference type="InterPro" id="IPR010914">
    <property type="entry name" value="RsgA_GTPase_dom"/>
</dbReference>
<dbReference type="GO" id="GO:0005737">
    <property type="term" value="C:cytoplasm"/>
    <property type="evidence" value="ECO:0007669"/>
    <property type="project" value="UniProtKB-SubCell"/>
</dbReference>
<feature type="domain" description="CP-type G" evidence="12">
    <location>
        <begin position="63"/>
        <end position="220"/>
    </location>
</feature>
<feature type="binding site" evidence="10">
    <location>
        <position position="243"/>
    </location>
    <ligand>
        <name>Zn(2+)</name>
        <dbReference type="ChEBI" id="CHEBI:29105"/>
    </ligand>
</feature>
<protein>
    <recommendedName>
        <fullName evidence="10">Small ribosomal subunit biogenesis GTPase RsgA</fullName>
        <ecNumber evidence="10">3.6.1.-</ecNumber>
    </recommendedName>
</protein>
<dbReference type="STRING" id="33036.HMPREF3200_01038"/>
<evidence type="ECO:0000256" key="8">
    <source>
        <dbReference type="ARBA" id="ARBA00022884"/>
    </source>
</evidence>
<dbReference type="CDD" id="cd04466">
    <property type="entry name" value="S1_YloQ_GTPase"/>
    <property type="match status" value="1"/>
</dbReference>
<keyword evidence="9 10" id="KW-0342">GTP-binding</keyword>
<dbReference type="Gene3D" id="3.40.50.300">
    <property type="entry name" value="P-loop containing nucleotide triphosphate hydrolases"/>
    <property type="match status" value="1"/>
</dbReference>
<dbReference type="SUPFAM" id="SSF50249">
    <property type="entry name" value="Nucleic acid-binding proteins"/>
    <property type="match status" value="1"/>
</dbReference>
<comment type="subcellular location">
    <subcellularLocation>
        <location evidence="10">Cytoplasm</location>
    </subcellularLocation>
</comment>
<keyword evidence="5 10" id="KW-0547">Nucleotide-binding</keyword>
<feature type="binding site" evidence="10">
    <location>
        <begin position="163"/>
        <end position="171"/>
    </location>
    <ligand>
        <name>GTP</name>
        <dbReference type="ChEBI" id="CHEBI:37565"/>
    </ligand>
</feature>
<evidence type="ECO:0000259" key="12">
    <source>
        <dbReference type="PROSITE" id="PS51721"/>
    </source>
</evidence>
<comment type="cofactor">
    <cofactor evidence="10">
        <name>Zn(2+)</name>
        <dbReference type="ChEBI" id="CHEBI:29105"/>
    </cofactor>
    <text evidence="10">Binds 1 zinc ion per subunit.</text>
</comment>
<dbReference type="GO" id="GO:0019843">
    <property type="term" value="F:rRNA binding"/>
    <property type="evidence" value="ECO:0007669"/>
    <property type="project" value="UniProtKB-KW"/>
</dbReference>
<proteinExistence type="inferred from homology"/>
<evidence type="ECO:0000256" key="4">
    <source>
        <dbReference type="ARBA" id="ARBA00022730"/>
    </source>
</evidence>
<feature type="binding site" evidence="10">
    <location>
        <position position="250"/>
    </location>
    <ligand>
        <name>Zn(2+)</name>
        <dbReference type="ChEBI" id="CHEBI:29105"/>
    </ligand>
</feature>
<keyword evidence="8 10" id="KW-0694">RNA-binding</keyword>
<keyword evidence="14" id="KW-1185">Reference proteome</keyword>
<evidence type="ECO:0000313" key="13">
    <source>
        <dbReference type="EMBL" id="KWZ77989.1"/>
    </source>
</evidence>
<accession>A0A133KEH5</accession>
<comment type="subunit">
    <text evidence="10">Monomer. Associates with 30S ribosomal subunit, binds 16S rRNA.</text>
</comment>
<keyword evidence="1 10" id="KW-0963">Cytoplasm</keyword>
<evidence type="ECO:0000256" key="7">
    <source>
        <dbReference type="ARBA" id="ARBA00022833"/>
    </source>
</evidence>
<keyword evidence="3 10" id="KW-0479">Metal-binding</keyword>
<evidence type="ECO:0000256" key="10">
    <source>
        <dbReference type="HAMAP-Rule" id="MF_01820"/>
    </source>
</evidence>
<keyword evidence="6 10" id="KW-0378">Hydrolase</keyword>
<evidence type="ECO:0000256" key="6">
    <source>
        <dbReference type="ARBA" id="ARBA00022801"/>
    </source>
</evidence>
<dbReference type="InterPro" id="IPR030378">
    <property type="entry name" value="G_CP_dom"/>
</dbReference>
<dbReference type="PATRIC" id="fig|33036.3.peg.1029"/>
<comment type="similarity">
    <text evidence="10">Belongs to the TRAFAC class YlqF/YawG GTPase family. RsgA subfamily.</text>
</comment>
<name>A0A133KEH5_9FIRM</name>
<dbReference type="InterPro" id="IPR012340">
    <property type="entry name" value="NA-bd_OB-fold"/>
</dbReference>
<evidence type="ECO:0000256" key="3">
    <source>
        <dbReference type="ARBA" id="ARBA00022723"/>
    </source>
</evidence>
<evidence type="ECO:0000256" key="1">
    <source>
        <dbReference type="ARBA" id="ARBA00022490"/>
    </source>
</evidence>
<dbReference type="Gene3D" id="1.10.40.50">
    <property type="entry name" value="Probable gtpase engc, domain 3"/>
    <property type="match status" value="1"/>
</dbReference>
<evidence type="ECO:0000256" key="2">
    <source>
        <dbReference type="ARBA" id="ARBA00022517"/>
    </source>
</evidence>
<feature type="binding site" evidence="10">
    <location>
        <position position="248"/>
    </location>
    <ligand>
        <name>Zn(2+)</name>
        <dbReference type="ChEBI" id="CHEBI:29105"/>
    </ligand>
</feature>
<feature type="binding site" evidence="10">
    <location>
        <position position="256"/>
    </location>
    <ligand>
        <name>Zn(2+)</name>
        <dbReference type="ChEBI" id="CHEBI:29105"/>
    </ligand>
</feature>
<dbReference type="OrthoDB" id="9809485at2"/>
<feature type="binding site" evidence="10">
    <location>
        <begin position="112"/>
        <end position="115"/>
    </location>
    <ligand>
        <name>GTP</name>
        <dbReference type="ChEBI" id="CHEBI:37565"/>
    </ligand>
</feature>
<dbReference type="Pfam" id="PF03193">
    <property type="entry name" value="RsgA_GTPase"/>
    <property type="match status" value="1"/>
</dbReference>
<dbReference type="PROSITE" id="PS50936">
    <property type="entry name" value="ENGC_GTPASE"/>
    <property type="match status" value="1"/>
</dbReference>
<organism evidence="13 14">
    <name type="scientific">Anaerococcus tetradius</name>
    <dbReference type="NCBI Taxonomy" id="33036"/>
    <lineage>
        <taxon>Bacteria</taxon>
        <taxon>Bacillati</taxon>
        <taxon>Bacillota</taxon>
        <taxon>Tissierellia</taxon>
        <taxon>Tissierellales</taxon>
        <taxon>Peptoniphilaceae</taxon>
        <taxon>Anaerococcus</taxon>
    </lineage>
</organism>
<dbReference type="RefSeq" id="WP_060929417.1">
    <property type="nucleotide sequence ID" value="NZ_KQ955279.1"/>
</dbReference>
<comment type="function">
    <text evidence="10">One of several proteins that assist in the late maturation steps of the functional core of the 30S ribosomal subunit. Helps release RbfA from mature subunits. May play a role in the assembly of ribosomal proteins into the subunit. Circularly permuted GTPase that catalyzes slow GTP hydrolysis, GTPase activity is stimulated by the 30S ribosomal subunit.</text>
</comment>
<dbReference type="InterPro" id="IPR004881">
    <property type="entry name" value="Ribosome_biogen_GTPase_RsgA"/>
</dbReference>
<dbReference type="InterPro" id="IPR027417">
    <property type="entry name" value="P-loop_NTPase"/>
</dbReference>
<dbReference type="HAMAP" id="MF_01820">
    <property type="entry name" value="GTPase_RsgA"/>
    <property type="match status" value="1"/>
</dbReference>
<dbReference type="CDD" id="cd01854">
    <property type="entry name" value="YjeQ_EngC"/>
    <property type="match status" value="1"/>
</dbReference>
<dbReference type="EMBL" id="LRPM01000039">
    <property type="protein sequence ID" value="KWZ77989.1"/>
    <property type="molecule type" value="Genomic_DNA"/>
</dbReference>
<dbReference type="PROSITE" id="PS51721">
    <property type="entry name" value="G_CP"/>
    <property type="match status" value="1"/>
</dbReference>
<dbReference type="GO" id="GO:0005525">
    <property type="term" value="F:GTP binding"/>
    <property type="evidence" value="ECO:0007669"/>
    <property type="project" value="UniProtKB-UniRule"/>
</dbReference>
<dbReference type="Gene3D" id="2.40.50.140">
    <property type="entry name" value="Nucleic acid-binding proteins"/>
    <property type="match status" value="1"/>
</dbReference>
<dbReference type="SUPFAM" id="SSF52540">
    <property type="entry name" value="P-loop containing nucleoside triphosphate hydrolases"/>
    <property type="match status" value="1"/>
</dbReference>
<dbReference type="GO" id="GO:0003924">
    <property type="term" value="F:GTPase activity"/>
    <property type="evidence" value="ECO:0007669"/>
    <property type="project" value="UniProtKB-UniRule"/>
</dbReference>
<keyword evidence="4 10" id="KW-0699">rRNA-binding</keyword>
<evidence type="ECO:0000256" key="5">
    <source>
        <dbReference type="ARBA" id="ARBA00022741"/>
    </source>
</evidence>
<dbReference type="GO" id="GO:0046872">
    <property type="term" value="F:metal ion binding"/>
    <property type="evidence" value="ECO:0007669"/>
    <property type="project" value="UniProtKB-KW"/>
</dbReference>
<dbReference type="EC" id="3.6.1.-" evidence="10"/>
<dbReference type="Pfam" id="PF16745">
    <property type="entry name" value="RsgA_N"/>
    <property type="match status" value="1"/>
</dbReference>
<evidence type="ECO:0000256" key="9">
    <source>
        <dbReference type="ARBA" id="ARBA00023134"/>
    </source>
</evidence>
<comment type="caution">
    <text evidence="13">The sequence shown here is derived from an EMBL/GenBank/DDBJ whole genome shotgun (WGS) entry which is preliminary data.</text>
</comment>
<dbReference type="InterPro" id="IPR031944">
    <property type="entry name" value="RsgA_N"/>
</dbReference>
<dbReference type="Proteomes" id="UP000070383">
    <property type="component" value="Unassembled WGS sequence"/>
</dbReference>
<dbReference type="GO" id="GO:0042274">
    <property type="term" value="P:ribosomal small subunit biogenesis"/>
    <property type="evidence" value="ECO:0007669"/>
    <property type="project" value="UniProtKB-UniRule"/>
</dbReference>